<dbReference type="InterPro" id="IPR002078">
    <property type="entry name" value="Sigma_54_int"/>
</dbReference>
<dbReference type="Gene3D" id="3.30.450.40">
    <property type="match status" value="1"/>
</dbReference>
<comment type="caution">
    <text evidence="9">The sequence shown here is derived from an EMBL/GenBank/DDBJ whole genome shotgun (WGS) entry which is preliminary data.</text>
</comment>
<dbReference type="InterPro" id="IPR003018">
    <property type="entry name" value="GAF"/>
</dbReference>
<evidence type="ECO:0000256" key="2">
    <source>
        <dbReference type="ARBA" id="ARBA00022840"/>
    </source>
</evidence>
<keyword evidence="3" id="KW-0902">Two-component regulatory system</keyword>
<keyword evidence="5" id="KW-0238">DNA-binding</keyword>
<dbReference type="InterPro" id="IPR002197">
    <property type="entry name" value="HTH_Fis"/>
</dbReference>
<dbReference type="Pfam" id="PF25601">
    <property type="entry name" value="AAA_lid_14"/>
    <property type="match status" value="1"/>
</dbReference>
<keyword evidence="4" id="KW-0805">Transcription regulation</keyword>
<dbReference type="PROSITE" id="PS00676">
    <property type="entry name" value="SIGMA54_INTERACT_2"/>
    <property type="match status" value="1"/>
</dbReference>
<evidence type="ECO:0000256" key="4">
    <source>
        <dbReference type="ARBA" id="ARBA00023015"/>
    </source>
</evidence>
<dbReference type="PROSITE" id="PS00675">
    <property type="entry name" value="SIGMA54_INTERACT_1"/>
    <property type="match status" value="1"/>
</dbReference>
<dbReference type="InterPro" id="IPR025944">
    <property type="entry name" value="Sigma_54_int_dom_CS"/>
</dbReference>
<evidence type="ECO:0000259" key="8">
    <source>
        <dbReference type="PROSITE" id="PS50045"/>
    </source>
</evidence>
<dbReference type="PANTHER" id="PTHR32071">
    <property type="entry name" value="TRANSCRIPTIONAL REGULATORY PROTEIN"/>
    <property type="match status" value="1"/>
</dbReference>
<keyword evidence="10" id="KW-1185">Reference proteome</keyword>
<dbReference type="SMART" id="SM00382">
    <property type="entry name" value="AAA"/>
    <property type="match status" value="1"/>
</dbReference>
<evidence type="ECO:0000256" key="6">
    <source>
        <dbReference type="ARBA" id="ARBA00023159"/>
    </source>
</evidence>
<evidence type="ECO:0000256" key="1">
    <source>
        <dbReference type="ARBA" id="ARBA00022741"/>
    </source>
</evidence>
<dbReference type="Pfam" id="PF00158">
    <property type="entry name" value="Sigma54_activat"/>
    <property type="match status" value="1"/>
</dbReference>
<dbReference type="Pfam" id="PF01590">
    <property type="entry name" value="GAF"/>
    <property type="match status" value="1"/>
</dbReference>
<evidence type="ECO:0000256" key="3">
    <source>
        <dbReference type="ARBA" id="ARBA00023012"/>
    </source>
</evidence>
<dbReference type="CDD" id="cd00009">
    <property type="entry name" value="AAA"/>
    <property type="match status" value="1"/>
</dbReference>
<dbReference type="InterPro" id="IPR003593">
    <property type="entry name" value="AAA+_ATPase"/>
</dbReference>
<keyword evidence="6" id="KW-0010">Activator</keyword>
<dbReference type="Pfam" id="PF02954">
    <property type="entry name" value="HTH_8"/>
    <property type="match status" value="1"/>
</dbReference>
<evidence type="ECO:0000256" key="5">
    <source>
        <dbReference type="ARBA" id="ARBA00023125"/>
    </source>
</evidence>
<reference evidence="9 10" key="1">
    <citation type="submission" date="2020-08" db="EMBL/GenBank/DDBJ databases">
        <title>Genomic Encyclopedia of Type Strains, Phase IV (KMG-IV): sequencing the most valuable type-strain genomes for metagenomic binning, comparative biology and taxonomic classification.</title>
        <authorList>
            <person name="Goeker M."/>
        </authorList>
    </citation>
    <scope>NUCLEOTIDE SEQUENCE [LARGE SCALE GENOMIC DNA]</scope>
    <source>
        <strain evidence="9 10">DSM 5686</strain>
    </source>
</reference>
<dbReference type="SUPFAM" id="SSF55781">
    <property type="entry name" value="GAF domain-like"/>
    <property type="match status" value="1"/>
</dbReference>
<evidence type="ECO:0000313" key="9">
    <source>
        <dbReference type="EMBL" id="MBA9061483.1"/>
    </source>
</evidence>
<dbReference type="PRINTS" id="PR01590">
    <property type="entry name" value="HTHFIS"/>
</dbReference>
<dbReference type="InterPro" id="IPR025943">
    <property type="entry name" value="Sigma_54_int_dom_ATP-bd_2"/>
</dbReference>
<dbReference type="SMART" id="SM00065">
    <property type="entry name" value="GAF"/>
    <property type="match status" value="1"/>
</dbReference>
<dbReference type="Gene3D" id="3.40.50.300">
    <property type="entry name" value="P-loop containing nucleotide triphosphate hydrolases"/>
    <property type="match status" value="1"/>
</dbReference>
<dbReference type="InterPro" id="IPR058031">
    <property type="entry name" value="AAA_lid_NorR"/>
</dbReference>
<keyword evidence="2" id="KW-0067">ATP-binding</keyword>
<dbReference type="EMBL" id="JACJIM010000001">
    <property type="protein sequence ID" value="MBA9061483.1"/>
    <property type="molecule type" value="Genomic_DNA"/>
</dbReference>
<dbReference type="PROSITE" id="PS50045">
    <property type="entry name" value="SIGMA54_INTERACT_4"/>
    <property type="match status" value="1"/>
</dbReference>
<dbReference type="Gene3D" id="1.10.8.60">
    <property type="match status" value="1"/>
</dbReference>
<gene>
    <name evidence="9" type="ORF">GGQ91_000844</name>
</gene>
<dbReference type="Gene3D" id="1.10.10.60">
    <property type="entry name" value="Homeodomain-like"/>
    <property type="match status" value="1"/>
</dbReference>
<dbReference type="InterPro" id="IPR029016">
    <property type="entry name" value="GAF-like_dom_sf"/>
</dbReference>
<evidence type="ECO:0000256" key="7">
    <source>
        <dbReference type="ARBA" id="ARBA00023163"/>
    </source>
</evidence>
<dbReference type="Proteomes" id="UP000565455">
    <property type="component" value="Unassembled WGS sequence"/>
</dbReference>
<sequence length="571" mass="62816">MPLIQRVFGDAVLACLAPLLAQGLQVADGSRATEVRSAMEERAGNATSSTYWRTQEMFLIQEVMNLVGKGLHLDQVAREMLHLLSEIVGLNRGRIVLKDPDGAGYRIAHSYGLTREEVARGRYAPGEGITGRVIQDGHLVIVQDIDNDPVFLGRAVERARLPRGAVSFLALPIRVEQKTVGAIACHRIRHRERPLSDDLTLLRIIATMVSQLLTLNERVERKTRALEEHNDMLARELRIKRARYGIIGTSPALLRALVQVEKVADATASVLLLGESGTGKELFARALHLASPRRDRPFVKVNCAAIPESLFESELFGHERGAFTGAVAARAGWFEQASGGTIFLDEIGEMPAILQTKLLRTLQEGTVVRLGGKREIRVDMRLVAATNRDLAAEVAHGRFREDLFYRLNVIPITLPPLAERRDDIPDLVLHFLTQANQANQRNVNLTRSAVAHLARQPWPGNIRQLANFIERLVLLASEGVLDVDDLQPMLGGVTVSGAVAPGPARLIVPTGGDPVHAMGGLRPYLPADSHDGAQLRLALTQAGGNKTRAAQRLGLTERQFSYRWRKLQPRA</sequence>
<protein>
    <submittedName>
        <fullName evidence="9">Nif-specific regulatory protein</fullName>
    </submittedName>
</protein>
<keyword evidence="7" id="KW-0804">Transcription</keyword>
<keyword evidence="1" id="KW-0547">Nucleotide-binding</keyword>
<evidence type="ECO:0000313" key="10">
    <source>
        <dbReference type="Proteomes" id="UP000565455"/>
    </source>
</evidence>
<dbReference type="PANTHER" id="PTHR32071:SF117">
    <property type="entry name" value="PTS-DEPENDENT DIHYDROXYACETONE KINASE OPERON REGULATORY PROTEIN-RELATED"/>
    <property type="match status" value="1"/>
</dbReference>
<proteinExistence type="predicted"/>
<dbReference type="PROSITE" id="PS00688">
    <property type="entry name" value="SIGMA54_INTERACT_3"/>
    <property type="match status" value="1"/>
</dbReference>
<dbReference type="InterPro" id="IPR027417">
    <property type="entry name" value="P-loop_NTPase"/>
</dbReference>
<feature type="domain" description="Sigma-54 factor interaction" evidence="8">
    <location>
        <begin position="246"/>
        <end position="474"/>
    </location>
</feature>
<name>A0ABR6D5Z8_9HYPH</name>
<dbReference type="SUPFAM" id="SSF52540">
    <property type="entry name" value="P-loop containing nucleoside triphosphate hydrolases"/>
    <property type="match status" value="1"/>
</dbReference>
<accession>A0ABR6D5Z8</accession>
<organism evidence="9 10">
    <name type="scientific">Methylobacterium fujisawaense</name>
    <dbReference type="NCBI Taxonomy" id="107400"/>
    <lineage>
        <taxon>Bacteria</taxon>
        <taxon>Pseudomonadati</taxon>
        <taxon>Pseudomonadota</taxon>
        <taxon>Alphaproteobacteria</taxon>
        <taxon>Hyphomicrobiales</taxon>
        <taxon>Methylobacteriaceae</taxon>
        <taxon>Methylobacterium</taxon>
    </lineage>
</organism>
<dbReference type="InterPro" id="IPR025662">
    <property type="entry name" value="Sigma_54_int_dom_ATP-bd_1"/>
</dbReference>